<feature type="compositionally biased region" description="Polar residues" evidence="1">
    <location>
        <begin position="9"/>
        <end position="20"/>
    </location>
</feature>
<dbReference type="EMBL" id="CAJHJT010000034">
    <property type="protein sequence ID" value="CAD7002743.1"/>
    <property type="molecule type" value="Genomic_DNA"/>
</dbReference>
<keyword evidence="3" id="KW-1185">Reference proteome</keyword>
<evidence type="ECO:0000256" key="1">
    <source>
        <dbReference type="SAM" id="MobiDB-lite"/>
    </source>
</evidence>
<accession>A0A811V029</accession>
<gene>
    <name evidence="2" type="ORF">CCAP1982_LOCUS11217</name>
</gene>
<dbReference type="AlphaFoldDB" id="A0A811V029"/>
<protein>
    <submittedName>
        <fullName evidence="2">(Mediterranean fruit fly) hypothetical protein</fullName>
    </submittedName>
</protein>
<evidence type="ECO:0000313" key="3">
    <source>
        <dbReference type="Proteomes" id="UP000606786"/>
    </source>
</evidence>
<reference evidence="2" key="1">
    <citation type="submission" date="2020-11" db="EMBL/GenBank/DDBJ databases">
        <authorList>
            <person name="Whitehead M."/>
        </authorList>
    </citation>
    <scope>NUCLEOTIDE SEQUENCE</scope>
    <source>
        <strain evidence="2">EGII</strain>
    </source>
</reference>
<evidence type="ECO:0000313" key="2">
    <source>
        <dbReference type="EMBL" id="CAD7002743.1"/>
    </source>
</evidence>
<proteinExistence type="predicted"/>
<organism evidence="2 3">
    <name type="scientific">Ceratitis capitata</name>
    <name type="common">Mediterranean fruit fly</name>
    <name type="synonym">Tephritis capitata</name>
    <dbReference type="NCBI Taxonomy" id="7213"/>
    <lineage>
        <taxon>Eukaryota</taxon>
        <taxon>Metazoa</taxon>
        <taxon>Ecdysozoa</taxon>
        <taxon>Arthropoda</taxon>
        <taxon>Hexapoda</taxon>
        <taxon>Insecta</taxon>
        <taxon>Pterygota</taxon>
        <taxon>Neoptera</taxon>
        <taxon>Endopterygota</taxon>
        <taxon>Diptera</taxon>
        <taxon>Brachycera</taxon>
        <taxon>Muscomorpha</taxon>
        <taxon>Tephritoidea</taxon>
        <taxon>Tephritidae</taxon>
        <taxon>Ceratitis</taxon>
        <taxon>Ceratitis</taxon>
    </lineage>
</organism>
<sequence>MTEEGHAPTTAQSCTPTSQLYDTIHKLRKKSGQEMESQNRKVAEEVEKSYRLLPCVAYNASVGQSATAED</sequence>
<comment type="caution">
    <text evidence="2">The sequence shown here is derived from an EMBL/GenBank/DDBJ whole genome shotgun (WGS) entry which is preliminary data.</text>
</comment>
<dbReference type="Proteomes" id="UP000606786">
    <property type="component" value="Unassembled WGS sequence"/>
</dbReference>
<name>A0A811V029_CERCA</name>
<feature type="region of interest" description="Disordered" evidence="1">
    <location>
        <begin position="1"/>
        <end position="20"/>
    </location>
</feature>